<keyword evidence="4 6" id="KW-0472">Membrane</keyword>
<evidence type="ECO:0000256" key="6">
    <source>
        <dbReference type="SAM" id="Phobius"/>
    </source>
</evidence>
<evidence type="ECO:0000313" key="9">
    <source>
        <dbReference type="Proteomes" id="UP000308133"/>
    </source>
</evidence>
<feature type="transmembrane region" description="Helical" evidence="6">
    <location>
        <begin position="213"/>
        <end position="234"/>
    </location>
</feature>
<evidence type="ECO:0000256" key="2">
    <source>
        <dbReference type="ARBA" id="ARBA00022692"/>
    </source>
</evidence>
<dbReference type="GO" id="GO:0016020">
    <property type="term" value="C:membrane"/>
    <property type="evidence" value="ECO:0007669"/>
    <property type="project" value="UniProtKB-SubCell"/>
</dbReference>
<dbReference type="PANTHER" id="PTHR33048:SF47">
    <property type="entry name" value="INTEGRAL MEMBRANE PROTEIN-RELATED"/>
    <property type="match status" value="1"/>
</dbReference>
<evidence type="ECO:0000256" key="1">
    <source>
        <dbReference type="ARBA" id="ARBA00004141"/>
    </source>
</evidence>
<dbReference type="InterPro" id="IPR052337">
    <property type="entry name" value="SAT4-like"/>
</dbReference>
<evidence type="ECO:0000256" key="3">
    <source>
        <dbReference type="ARBA" id="ARBA00022989"/>
    </source>
</evidence>
<dbReference type="EMBL" id="PTQR01000010">
    <property type="protein sequence ID" value="TKX26902.1"/>
    <property type="molecule type" value="Genomic_DNA"/>
</dbReference>
<dbReference type="InterPro" id="IPR049326">
    <property type="entry name" value="Rhodopsin_dom_fungi"/>
</dbReference>
<feature type="transmembrane region" description="Helical" evidence="6">
    <location>
        <begin position="179"/>
        <end position="201"/>
    </location>
</feature>
<feature type="transmembrane region" description="Helical" evidence="6">
    <location>
        <begin position="102"/>
        <end position="120"/>
    </location>
</feature>
<comment type="subcellular location">
    <subcellularLocation>
        <location evidence="1">Membrane</location>
        <topology evidence="1">Multi-pass membrane protein</topology>
    </subcellularLocation>
</comment>
<reference evidence="8 9" key="1">
    <citation type="submission" date="2018-02" db="EMBL/GenBank/DDBJ databases">
        <title>Draft genome sequences of Elsinoe sp., causing black scab on jojoba.</title>
        <authorList>
            <person name="Stodart B."/>
            <person name="Jeffress S."/>
            <person name="Ash G."/>
            <person name="Arun Chinnappa K."/>
        </authorList>
    </citation>
    <scope>NUCLEOTIDE SEQUENCE [LARGE SCALE GENOMIC DNA]</scope>
    <source>
        <strain evidence="8 9">Hillstone_2</strain>
    </source>
</reference>
<name>A0A4V6DXS6_9PEZI</name>
<comment type="caution">
    <text evidence="8">The sequence shown here is derived from an EMBL/GenBank/DDBJ whole genome shotgun (WGS) entry which is preliminary data.</text>
</comment>
<keyword evidence="2 6" id="KW-0812">Transmembrane</keyword>
<evidence type="ECO:0000256" key="5">
    <source>
        <dbReference type="ARBA" id="ARBA00038359"/>
    </source>
</evidence>
<proteinExistence type="inferred from homology"/>
<keyword evidence="3 6" id="KW-1133">Transmembrane helix</keyword>
<dbReference type="Proteomes" id="UP000308133">
    <property type="component" value="Unassembled WGS sequence"/>
</dbReference>
<evidence type="ECO:0000259" key="7">
    <source>
        <dbReference type="Pfam" id="PF20684"/>
    </source>
</evidence>
<gene>
    <name evidence="8" type="ORF">C1H76_0839</name>
</gene>
<accession>A0A4V6DXS6</accession>
<sequence>MTGAAGDVPHFLGEMWGLYGAGTLIFVVRFIVRPRTSGVQGLGWDDLFALLAWVFYTGDAITVDRAYIYGTNVDFTPAQYGVMSSEEIDRISLGSKYELTAWYTYSALIWCMKASMLFFYRRLTFGSLQEKLVRWLAVTLLLTYITVVITISAGCRPYHLNWQVWPQPDTLKCTFRIQNIYVVSIFNIVTDVAILSIPVPLLWRLQVPKKQKIVVALFLMTGVVVIIAAVIRITVTLGSNPSTTTINAWGVRETIIGIICVNIPVLRPLFGRRFWSSNPASKGLSAPSAPSRRVATQVEINQGSQEYILSDIDKNGVRVDVEFRMDNQAMGKDIEMGNSARVHP</sequence>
<evidence type="ECO:0000313" key="8">
    <source>
        <dbReference type="EMBL" id="TKX26902.1"/>
    </source>
</evidence>
<protein>
    <recommendedName>
        <fullName evidence="7">Rhodopsin domain-containing protein</fullName>
    </recommendedName>
</protein>
<feature type="transmembrane region" description="Helical" evidence="6">
    <location>
        <begin position="16"/>
        <end position="32"/>
    </location>
</feature>
<feature type="domain" description="Rhodopsin" evidence="7">
    <location>
        <begin position="29"/>
        <end position="271"/>
    </location>
</feature>
<comment type="similarity">
    <text evidence="5">Belongs to the SAT4 family.</text>
</comment>
<feature type="transmembrane region" description="Helical" evidence="6">
    <location>
        <begin position="132"/>
        <end position="159"/>
    </location>
</feature>
<dbReference type="PANTHER" id="PTHR33048">
    <property type="entry name" value="PTH11-LIKE INTEGRAL MEMBRANE PROTEIN (AFU_ORTHOLOGUE AFUA_5G11245)"/>
    <property type="match status" value="1"/>
</dbReference>
<dbReference type="AlphaFoldDB" id="A0A4V6DXS6"/>
<feature type="transmembrane region" description="Helical" evidence="6">
    <location>
        <begin position="44"/>
        <end position="63"/>
    </location>
</feature>
<organism evidence="8 9">
    <name type="scientific">Elsinoe australis</name>
    <dbReference type="NCBI Taxonomy" id="40998"/>
    <lineage>
        <taxon>Eukaryota</taxon>
        <taxon>Fungi</taxon>
        <taxon>Dikarya</taxon>
        <taxon>Ascomycota</taxon>
        <taxon>Pezizomycotina</taxon>
        <taxon>Dothideomycetes</taxon>
        <taxon>Dothideomycetidae</taxon>
        <taxon>Myriangiales</taxon>
        <taxon>Elsinoaceae</taxon>
        <taxon>Elsinoe</taxon>
    </lineage>
</organism>
<dbReference type="Pfam" id="PF20684">
    <property type="entry name" value="Fung_rhodopsin"/>
    <property type="match status" value="1"/>
</dbReference>
<feature type="transmembrane region" description="Helical" evidence="6">
    <location>
        <begin position="246"/>
        <end position="266"/>
    </location>
</feature>
<evidence type="ECO:0000256" key="4">
    <source>
        <dbReference type="ARBA" id="ARBA00023136"/>
    </source>
</evidence>